<comment type="catalytic activity">
    <reaction evidence="8">
        <text>ATP + H2O = ADP + phosphate + H(+)</text>
        <dbReference type="Rhea" id="RHEA:13065"/>
        <dbReference type="ChEBI" id="CHEBI:15377"/>
        <dbReference type="ChEBI" id="CHEBI:15378"/>
        <dbReference type="ChEBI" id="CHEBI:30616"/>
        <dbReference type="ChEBI" id="CHEBI:43474"/>
        <dbReference type="ChEBI" id="CHEBI:456216"/>
        <dbReference type="EC" id="5.6.2.4"/>
    </reaction>
</comment>
<accession>A0A2N3Y6Y2</accession>
<dbReference type="GO" id="GO:0016887">
    <property type="term" value="F:ATP hydrolysis activity"/>
    <property type="evidence" value="ECO:0007669"/>
    <property type="project" value="RHEA"/>
</dbReference>
<evidence type="ECO:0000256" key="4">
    <source>
        <dbReference type="ARBA" id="ARBA00022840"/>
    </source>
</evidence>
<protein>
    <recommendedName>
        <fullName evidence="7">DNA 3'-5' helicase</fullName>
        <ecNumber evidence="7">5.6.2.4</ecNumber>
    </recommendedName>
</protein>
<gene>
    <name evidence="11" type="ORF">A8926_6816</name>
</gene>
<evidence type="ECO:0000256" key="3">
    <source>
        <dbReference type="ARBA" id="ARBA00022806"/>
    </source>
</evidence>
<dbReference type="PANTHER" id="PTHR11070">
    <property type="entry name" value="UVRD / RECB / PCRA DNA HELICASE FAMILY MEMBER"/>
    <property type="match status" value="1"/>
</dbReference>
<evidence type="ECO:0000313" key="12">
    <source>
        <dbReference type="Proteomes" id="UP000233786"/>
    </source>
</evidence>
<dbReference type="InterPro" id="IPR014016">
    <property type="entry name" value="UvrD-like_ATP-bd"/>
</dbReference>
<dbReference type="STRING" id="994479.GCA_000194155_04839"/>
<evidence type="ECO:0000256" key="9">
    <source>
        <dbReference type="PROSITE-ProRule" id="PRU00560"/>
    </source>
</evidence>
<dbReference type="AlphaFoldDB" id="A0A2N3Y6Y2"/>
<evidence type="ECO:0000256" key="2">
    <source>
        <dbReference type="ARBA" id="ARBA00022801"/>
    </source>
</evidence>
<sequence>MFTLTEQALTGEQARAAGSTASRTYIEAAPGSGKTTVAAERFGMLRFAPDRDDRAVVAVSFTRSATAELRQRIRLRWGPSALVWPHRVVTLDTILCDMLSHLLRRRLLRWPGGQQELVVHDTWKVRLKHNWKRQQPYLTLNGDEVSVSIAWPRRPENRVDLESFREAIKDGECTHDDVRTILAAALNQSAIARVVAQRLRETVRAVIVDEVFDANSLDLLLVKIACDQGIGTTIIGDPWQALYRFRGARPEQVPALVDEHEFSYNPLTKSFRFRTHAANVLSTELRSGHPVVLPKAESAHADVVLSGKWNDLWDCGENVLPLSFGSTPESPPESAAVLLLDQVTQTTVGHHAVFLQDALTNLGITDPEALRRMAQPFTRILEILRSDTSEAADTAWKQLSAVIKQESPREFPRKHPVQVARLKKIRQVLRSKERRFIPGLTIHQAKGREWGTVAVGITDREQTMLATGLDVRNEEHRKLYVALTRGRDRTIAI</sequence>
<dbReference type="PANTHER" id="PTHR11070:SF2">
    <property type="entry name" value="ATP-DEPENDENT DNA HELICASE SRS2"/>
    <property type="match status" value="1"/>
</dbReference>
<keyword evidence="1 9" id="KW-0547">Nucleotide-binding</keyword>
<dbReference type="Pfam" id="PF00580">
    <property type="entry name" value="UvrD-helicase"/>
    <property type="match status" value="2"/>
</dbReference>
<dbReference type="EC" id="5.6.2.4" evidence="7"/>
<name>A0A2N3Y6Y2_SACSN</name>
<evidence type="ECO:0000256" key="1">
    <source>
        <dbReference type="ARBA" id="ARBA00022741"/>
    </source>
</evidence>
<dbReference type="GO" id="GO:0043138">
    <property type="term" value="F:3'-5' DNA helicase activity"/>
    <property type="evidence" value="ECO:0007669"/>
    <property type="project" value="UniProtKB-EC"/>
</dbReference>
<evidence type="ECO:0000259" key="10">
    <source>
        <dbReference type="PROSITE" id="PS51198"/>
    </source>
</evidence>
<evidence type="ECO:0000256" key="6">
    <source>
        <dbReference type="ARBA" id="ARBA00034617"/>
    </source>
</evidence>
<dbReference type="InterPro" id="IPR000212">
    <property type="entry name" value="DNA_helicase_UvrD/REP"/>
</dbReference>
<keyword evidence="12" id="KW-1185">Reference proteome</keyword>
<keyword evidence="5" id="KW-0413">Isomerase</keyword>
<feature type="domain" description="UvrD-like helicase ATP-binding" evidence="10">
    <location>
        <begin position="7"/>
        <end position="274"/>
    </location>
</feature>
<dbReference type="GO" id="GO:0000725">
    <property type="term" value="P:recombinational repair"/>
    <property type="evidence" value="ECO:0007669"/>
    <property type="project" value="TreeGrafter"/>
</dbReference>
<dbReference type="InterPro" id="IPR014017">
    <property type="entry name" value="DNA_helicase_UvrD-like_C"/>
</dbReference>
<dbReference type="EMBL" id="PJNB01000001">
    <property type="protein sequence ID" value="PKW18696.1"/>
    <property type="molecule type" value="Genomic_DNA"/>
</dbReference>
<proteinExistence type="predicted"/>
<evidence type="ECO:0000313" key="11">
    <source>
        <dbReference type="EMBL" id="PKW18696.1"/>
    </source>
</evidence>
<evidence type="ECO:0000256" key="5">
    <source>
        <dbReference type="ARBA" id="ARBA00023235"/>
    </source>
</evidence>
<keyword evidence="3 9" id="KW-0347">Helicase</keyword>
<dbReference type="Pfam" id="PF13361">
    <property type="entry name" value="UvrD_C"/>
    <property type="match status" value="1"/>
</dbReference>
<evidence type="ECO:0000256" key="8">
    <source>
        <dbReference type="ARBA" id="ARBA00048988"/>
    </source>
</evidence>
<comment type="caution">
    <text evidence="11">The sequence shown here is derived from an EMBL/GenBank/DDBJ whole genome shotgun (WGS) entry which is preliminary data.</text>
</comment>
<evidence type="ECO:0000256" key="7">
    <source>
        <dbReference type="ARBA" id="ARBA00034808"/>
    </source>
</evidence>
<comment type="catalytic activity">
    <reaction evidence="6">
        <text>Couples ATP hydrolysis with the unwinding of duplex DNA by translocating in the 3'-5' direction.</text>
        <dbReference type="EC" id="5.6.2.4"/>
    </reaction>
</comment>
<dbReference type="Proteomes" id="UP000233786">
    <property type="component" value="Unassembled WGS sequence"/>
</dbReference>
<keyword evidence="2 9" id="KW-0378">Hydrolase</keyword>
<dbReference type="GO" id="GO:0005524">
    <property type="term" value="F:ATP binding"/>
    <property type="evidence" value="ECO:0007669"/>
    <property type="project" value="UniProtKB-UniRule"/>
</dbReference>
<organism evidence="11 12">
    <name type="scientific">Saccharopolyspora spinosa</name>
    <dbReference type="NCBI Taxonomy" id="60894"/>
    <lineage>
        <taxon>Bacteria</taxon>
        <taxon>Bacillati</taxon>
        <taxon>Actinomycetota</taxon>
        <taxon>Actinomycetes</taxon>
        <taxon>Pseudonocardiales</taxon>
        <taxon>Pseudonocardiaceae</taxon>
        <taxon>Saccharopolyspora</taxon>
    </lineage>
</organism>
<dbReference type="GO" id="GO:0003677">
    <property type="term" value="F:DNA binding"/>
    <property type="evidence" value="ECO:0007669"/>
    <property type="project" value="InterPro"/>
</dbReference>
<feature type="binding site" evidence="9">
    <location>
        <begin position="28"/>
        <end position="35"/>
    </location>
    <ligand>
        <name>ATP</name>
        <dbReference type="ChEBI" id="CHEBI:30616"/>
    </ligand>
</feature>
<keyword evidence="4 9" id="KW-0067">ATP-binding</keyword>
<dbReference type="PROSITE" id="PS51198">
    <property type="entry name" value="UVRD_HELICASE_ATP_BIND"/>
    <property type="match status" value="1"/>
</dbReference>
<dbReference type="InterPro" id="IPR027417">
    <property type="entry name" value="P-loop_NTPase"/>
</dbReference>
<dbReference type="SUPFAM" id="SSF52540">
    <property type="entry name" value="P-loop containing nucleoside triphosphate hydrolases"/>
    <property type="match status" value="1"/>
</dbReference>
<dbReference type="Gene3D" id="3.40.50.300">
    <property type="entry name" value="P-loop containing nucleotide triphosphate hydrolases"/>
    <property type="match status" value="3"/>
</dbReference>
<reference evidence="11" key="1">
    <citation type="submission" date="2017-12" db="EMBL/GenBank/DDBJ databases">
        <title>Sequencing the genomes of 1000 Actinobacteria strains.</title>
        <authorList>
            <person name="Klenk H.-P."/>
        </authorList>
    </citation>
    <scope>NUCLEOTIDE SEQUENCE [LARGE SCALE GENOMIC DNA]</scope>
    <source>
        <strain evidence="11">DSM 44228</strain>
    </source>
</reference>